<dbReference type="AlphaFoldDB" id="A0A7W3LT76"/>
<dbReference type="RefSeq" id="WP_312898114.1">
    <property type="nucleotide sequence ID" value="NZ_BAAALP010000134.1"/>
</dbReference>
<gene>
    <name evidence="2" type="ORF">HNR61_005465</name>
</gene>
<evidence type="ECO:0008006" key="4">
    <source>
        <dbReference type="Google" id="ProtNLM"/>
    </source>
</evidence>
<feature type="transmembrane region" description="Helical" evidence="1">
    <location>
        <begin position="111"/>
        <end position="130"/>
    </location>
</feature>
<keyword evidence="3" id="KW-1185">Reference proteome</keyword>
<feature type="transmembrane region" description="Helical" evidence="1">
    <location>
        <begin position="81"/>
        <end position="99"/>
    </location>
</feature>
<organism evidence="2 3">
    <name type="scientific">Actinomadura namibiensis</name>
    <dbReference type="NCBI Taxonomy" id="182080"/>
    <lineage>
        <taxon>Bacteria</taxon>
        <taxon>Bacillati</taxon>
        <taxon>Actinomycetota</taxon>
        <taxon>Actinomycetes</taxon>
        <taxon>Streptosporangiales</taxon>
        <taxon>Thermomonosporaceae</taxon>
        <taxon>Actinomadura</taxon>
    </lineage>
</organism>
<evidence type="ECO:0000313" key="2">
    <source>
        <dbReference type="EMBL" id="MBA8953812.1"/>
    </source>
</evidence>
<dbReference type="InterPro" id="IPR021215">
    <property type="entry name" value="DUF2752"/>
</dbReference>
<keyword evidence="1" id="KW-0812">Transmembrane</keyword>
<accession>A0A7W3LT76</accession>
<sequence length="141" mass="14435">MTRAPAPVAGTGRGLLLPLAVLAGVAAAVAVLAVRDPHEPGHYPACPFLMATGLYCPGCGGLRMVNALAHGRVGAAFDSNPLAFLLLPAAAWLWTVWAAHRARGLPARSALLTRNAGIALLVVAVAFGIARNLPFAVFLAP</sequence>
<keyword evidence="1" id="KW-0472">Membrane</keyword>
<dbReference type="EMBL" id="JACJIA010000007">
    <property type="protein sequence ID" value="MBA8953812.1"/>
    <property type="molecule type" value="Genomic_DNA"/>
</dbReference>
<proteinExistence type="predicted"/>
<keyword evidence="1" id="KW-1133">Transmembrane helix</keyword>
<dbReference type="Pfam" id="PF10825">
    <property type="entry name" value="DUF2752"/>
    <property type="match status" value="1"/>
</dbReference>
<protein>
    <recommendedName>
        <fullName evidence="4">DUF2752 domain-containing protein</fullName>
    </recommendedName>
</protein>
<name>A0A7W3LT76_ACTNM</name>
<comment type="caution">
    <text evidence="2">The sequence shown here is derived from an EMBL/GenBank/DDBJ whole genome shotgun (WGS) entry which is preliminary data.</text>
</comment>
<dbReference type="Proteomes" id="UP000572680">
    <property type="component" value="Unassembled WGS sequence"/>
</dbReference>
<evidence type="ECO:0000256" key="1">
    <source>
        <dbReference type="SAM" id="Phobius"/>
    </source>
</evidence>
<evidence type="ECO:0000313" key="3">
    <source>
        <dbReference type="Proteomes" id="UP000572680"/>
    </source>
</evidence>
<feature type="transmembrane region" description="Helical" evidence="1">
    <location>
        <begin position="15"/>
        <end position="34"/>
    </location>
</feature>
<reference evidence="2 3" key="1">
    <citation type="submission" date="2020-08" db="EMBL/GenBank/DDBJ databases">
        <title>Genomic Encyclopedia of Type Strains, Phase IV (KMG-IV): sequencing the most valuable type-strain genomes for metagenomic binning, comparative biology and taxonomic classification.</title>
        <authorList>
            <person name="Goeker M."/>
        </authorList>
    </citation>
    <scope>NUCLEOTIDE SEQUENCE [LARGE SCALE GENOMIC DNA]</scope>
    <source>
        <strain evidence="2 3">DSM 44197</strain>
    </source>
</reference>